<dbReference type="EMBL" id="CDPU01000016">
    <property type="protein sequence ID" value="CEO50025.1"/>
    <property type="molecule type" value="Genomic_DNA"/>
</dbReference>
<dbReference type="Pfam" id="PF07883">
    <property type="entry name" value="Cupin_2"/>
    <property type="match status" value="1"/>
</dbReference>
<evidence type="ECO:0000259" key="1">
    <source>
        <dbReference type="Pfam" id="PF07883"/>
    </source>
</evidence>
<organism evidence="2">
    <name type="scientific">Bionectria ochroleuca</name>
    <name type="common">Gliocladium roseum</name>
    <dbReference type="NCBI Taxonomy" id="29856"/>
    <lineage>
        <taxon>Eukaryota</taxon>
        <taxon>Fungi</taxon>
        <taxon>Dikarya</taxon>
        <taxon>Ascomycota</taxon>
        <taxon>Pezizomycotina</taxon>
        <taxon>Sordariomycetes</taxon>
        <taxon>Hypocreomycetidae</taxon>
        <taxon>Hypocreales</taxon>
        <taxon>Bionectriaceae</taxon>
        <taxon>Clonostachys</taxon>
    </lineage>
</organism>
<gene>
    <name evidence="2" type="ORF">BN869_000006082_1</name>
</gene>
<protein>
    <recommendedName>
        <fullName evidence="1">Cupin type-2 domain-containing protein</fullName>
    </recommendedName>
</protein>
<dbReference type="InterPro" id="IPR011051">
    <property type="entry name" value="RmlC_Cupin_sf"/>
</dbReference>
<accession>A0A0B7K4V3</accession>
<dbReference type="SUPFAM" id="SSF51182">
    <property type="entry name" value="RmlC-like cupins"/>
    <property type="match status" value="1"/>
</dbReference>
<dbReference type="Gene3D" id="2.60.120.10">
    <property type="entry name" value="Jelly Rolls"/>
    <property type="match status" value="1"/>
</dbReference>
<dbReference type="InterPro" id="IPR013096">
    <property type="entry name" value="Cupin_2"/>
</dbReference>
<reference evidence="2" key="1">
    <citation type="submission" date="2015-01" db="EMBL/GenBank/DDBJ databases">
        <authorList>
            <person name="Durling Mikael"/>
        </authorList>
    </citation>
    <scope>NUCLEOTIDE SEQUENCE</scope>
</reference>
<feature type="domain" description="Cupin type-2" evidence="1">
    <location>
        <begin position="84"/>
        <end position="134"/>
    </location>
</feature>
<sequence>MLELEKTIKNVGCSWRSFEFPNFLPVKLVSGLAGCYKSKMSSIKVIKSLVVGKGQRMDITVDESEPEDSIDRWVMDTICTGEEALEIPPHWHMNHQEYLSVVEGRVEITLNGKTTTLKAGDPAVLVRRRDVHSVKGFKGESLIFREKPDPAGAYKALFFNDVFSKGGFGGVWHTLRAFYDGDAYLALPLGVQLIDQAFVFVLGGIAHLFVSKKPETF</sequence>
<dbReference type="InterPro" id="IPR014710">
    <property type="entry name" value="RmlC-like_jellyroll"/>
</dbReference>
<dbReference type="AlphaFoldDB" id="A0A0B7K4V3"/>
<evidence type="ECO:0000313" key="2">
    <source>
        <dbReference type="EMBL" id="CEO50025.1"/>
    </source>
</evidence>
<name>A0A0B7K4V3_BIOOC</name>
<proteinExistence type="predicted"/>